<dbReference type="EMBL" id="JHDU01000036">
    <property type="protein sequence ID" value="KDR60942.1"/>
    <property type="molecule type" value="Genomic_DNA"/>
</dbReference>
<proteinExistence type="predicted"/>
<keyword evidence="2" id="KW-1185">Reference proteome</keyword>
<gene>
    <name evidence="1" type="ORF">DC60_02865</name>
</gene>
<sequence>MTRPTHDWIPERHLGVAATLSHADDLIGQIGDLLFDYQVQPGGTFTLRELPAGSVSRTEVVHVAPIPRKVSLLVADALVALRAALEHALFAEVEFLEGGQLNERAAKLVEIPASETYIKFTEWVRKRAKNGPPSLRTGGELVRRIEGLQPFQLYKEPHSHPLARLTLHTNHAKHRTPAVMAVRLAAMYRDDQLPRSIRDLPARPEEPLRVGDVVAETPLGTKVPVTLFPTVGINRPGTDRWPVLMTELDEISTWVRTQAVPRLITGGDPPESGLPTRYEISVGQEDERAAIAAGSMISALERHKQRLSAATVRRGLVDLIGQSKDDALSVADIEAWAGQLTDEEVLERMSRLRMLFTYDPDILQQNAEAVTGLRNEVMSFALDNDPPKAR</sequence>
<reference evidence="1 2" key="1">
    <citation type="submission" date="2014-03" db="EMBL/GenBank/DDBJ databases">
        <title>Genome Sequence of Streptomyces wadayamensis A23 strain, an endophytic actinobacteria from Citrus reticulata.</title>
        <authorList>
            <person name="de Oliveira L.G."/>
            <person name="Tormet G.D."/>
            <person name="Marcon J."/>
            <person name="Samborsky M."/>
            <person name="Araujo W.L."/>
            <person name="de Azevedo J.L."/>
        </authorList>
    </citation>
    <scope>NUCLEOTIDE SEQUENCE [LARGE SCALE GENOMIC DNA]</scope>
    <source>
        <strain evidence="1 2">A23</strain>
    </source>
</reference>
<name>A0ABR4S5M8_9ACTN</name>
<dbReference type="Proteomes" id="UP000027443">
    <property type="component" value="Unassembled WGS sequence"/>
</dbReference>
<evidence type="ECO:0000313" key="1">
    <source>
        <dbReference type="EMBL" id="KDR60942.1"/>
    </source>
</evidence>
<comment type="caution">
    <text evidence="1">The sequence shown here is derived from an EMBL/GenBank/DDBJ whole genome shotgun (WGS) entry which is preliminary data.</text>
</comment>
<dbReference type="RefSeq" id="WP_049978515.1">
    <property type="nucleotide sequence ID" value="NZ_JHDU01000036.1"/>
</dbReference>
<evidence type="ECO:0000313" key="2">
    <source>
        <dbReference type="Proteomes" id="UP000027443"/>
    </source>
</evidence>
<organism evidence="1 2">
    <name type="scientific">Streptomyces wadayamensis</name>
    <dbReference type="NCBI Taxonomy" id="141454"/>
    <lineage>
        <taxon>Bacteria</taxon>
        <taxon>Bacillati</taxon>
        <taxon>Actinomycetota</taxon>
        <taxon>Actinomycetes</taxon>
        <taxon>Kitasatosporales</taxon>
        <taxon>Streptomycetaceae</taxon>
        <taxon>Streptomyces</taxon>
    </lineage>
</organism>
<accession>A0ABR4S5M8</accession>
<protein>
    <submittedName>
        <fullName evidence="1">Uncharacterized protein</fullName>
    </submittedName>
</protein>